<dbReference type="EC" id="3.4.16.4" evidence="2"/>
<evidence type="ECO:0000313" key="2">
    <source>
        <dbReference type="EMBL" id="MDP9869515.1"/>
    </source>
</evidence>
<sequence length="143" mass="14769">MPAPASLSAGHPPDGAGAIAAGQETTTHRVLRSAGLDRQAIRDALDREFEHSPNAAGVSLAAFDLPRPSTASAPPTQLGASAKLALERGFASVARKKDLQPAHLLLGILRAQVGTVPRALALAGVDQDDLMARLLRTLTDAGR</sequence>
<keyword evidence="2" id="KW-0378">Hydrolase</keyword>
<dbReference type="EMBL" id="JAUSRB010000002">
    <property type="protein sequence ID" value="MDP9869515.1"/>
    <property type="molecule type" value="Genomic_DNA"/>
</dbReference>
<evidence type="ECO:0000313" key="3">
    <source>
        <dbReference type="Proteomes" id="UP001230426"/>
    </source>
</evidence>
<keyword evidence="2" id="KW-0645">Protease</keyword>
<gene>
    <name evidence="2" type="ORF">J2S55_008781</name>
</gene>
<dbReference type="Gene3D" id="1.10.1780.10">
    <property type="entry name" value="Clp, N-terminal domain"/>
    <property type="match status" value="1"/>
</dbReference>
<proteinExistence type="predicted"/>
<reference evidence="2 3" key="1">
    <citation type="submission" date="2023-07" db="EMBL/GenBank/DDBJ databases">
        <title>Sequencing the genomes of 1000 actinobacteria strains.</title>
        <authorList>
            <person name="Klenk H.-P."/>
        </authorList>
    </citation>
    <scope>NUCLEOTIDE SEQUENCE [LARGE SCALE GENOMIC DNA]</scope>
    <source>
        <strain evidence="2 3">DSM 44109</strain>
    </source>
</reference>
<keyword evidence="3" id="KW-1185">Reference proteome</keyword>
<dbReference type="InterPro" id="IPR036628">
    <property type="entry name" value="Clp_N_dom_sf"/>
</dbReference>
<dbReference type="RefSeq" id="WP_306873521.1">
    <property type="nucleotide sequence ID" value="NZ_JAUSRB010000002.1"/>
</dbReference>
<organism evidence="2 3">
    <name type="scientific">Streptosporangium brasiliense</name>
    <dbReference type="NCBI Taxonomy" id="47480"/>
    <lineage>
        <taxon>Bacteria</taxon>
        <taxon>Bacillati</taxon>
        <taxon>Actinomycetota</taxon>
        <taxon>Actinomycetes</taxon>
        <taxon>Streptosporangiales</taxon>
        <taxon>Streptosporangiaceae</taxon>
        <taxon>Streptosporangium</taxon>
    </lineage>
</organism>
<keyword evidence="2" id="KW-0121">Carboxypeptidase</keyword>
<name>A0ABT9RMD4_9ACTN</name>
<dbReference type="GO" id="GO:0009002">
    <property type="term" value="F:serine-type D-Ala-D-Ala carboxypeptidase activity"/>
    <property type="evidence" value="ECO:0007669"/>
    <property type="project" value="UniProtKB-EC"/>
</dbReference>
<comment type="caution">
    <text evidence="2">The sequence shown here is derived from an EMBL/GenBank/DDBJ whole genome shotgun (WGS) entry which is preliminary data.</text>
</comment>
<feature type="region of interest" description="Disordered" evidence="1">
    <location>
        <begin position="1"/>
        <end position="23"/>
    </location>
</feature>
<protein>
    <submittedName>
        <fullName evidence="2">D-alanyl-D-alanine carboxypeptidase</fullName>
        <ecNumber evidence="2">3.4.16.4</ecNumber>
    </submittedName>
</protein>
<accession>A0ABT9RMD4</accession>
<dbReference type="Proteomes" id="UP001230426">
    <property type="component" value="Unassembled WGS sequence"/>
</dbReference>
<evidence type="ECO:0000256" key="1">
    <source>
        <dbReference type="SAM" id="MobiDB-lite"/>
    </source>
</evidence>